<proteinExistence type="predicted"/>
<dbReference type="CDD" id="cd06170">
    <property type="entry name" value="LuxR_C_like"/>
    <property type="match status" value="1"/>
</dbReference>
<sequence length="873" mass="96018">MNADEWSEIRRCHEAGESIKGIAARMRMSRNTVRRALALNAAPDDHRSRVGKCADTVDAQVRELLIQDQGITIAEIGRRVHWSRSRTALARKVSEVRAELAHSNTTSSRIAAGVLPTPATKFVGRRTELRELRRLLGDNRLVSIIGPGGAGKTRLSIEAAHEFRRAFPDGVRFIEFAAVRTASLLAQVACDALALENREAHNRSPEQVLTEYLRDRRMLLILDNCEHVIDGAAALADRLLSATSTLRILTTTREHLAIPSEYAFHLPPLPTHDENGSGAVELFTARAAAVLSGFELTDRNVDAVERICEQLDGLPLAIELACARLTVLSLDDLSDLIVHRPAALTASARTGPPRHRSLPSAIGWSYDLCSPTERALWARLSIFPAGFTLSMAEKVCADIYPAKDTIMDTLAALVTKSVVVREKYEEHVRFRMLESIREYGHNHLSPSERGQLHTRLLAWCGETIAATARHWHGPDQIRHVDIIKHNRGNIRAAFGAAMSAPDDRCAVRTCVEALTSSMFLWACGISVREHRMWLTRALALPDIDASARGRVLLVLALVQTLQGDRESAEYSLYRARGIAEEIGATDLAATATHIGGLRDMFAGDLVAARASMTDAERRYDEHRAPADLVAMLRIHQGMLLSAADEIDSAGALFEQVYVETAALGERWFHSYAAYGLGLTALLRGDHTRARDLAIHGLRIQQSFGDVLGTTLMTDLLGWASAELGADGRAAVMLGAASSMWDSIGQQLYGSKRWIALRAKAVDTTRHRVGDAAFQKYWDEGRSMSTSDILDFIFDRHGETAVVPTAMASAGPYHRAGLTAREREVADYVVAGMTNRQIAERLVLSTRTVEGHVEHLLRKLGLQRRGELATTAPR</sequence>
<reference evidence="3" key="1">
    <citation type="journal article" date="2019" name="Int. J. Syst. Evol. Microbiol.">
        <title>The Global Catalogue of Microorganisms (GCM) 10K type strain sequencing project: providing services to taxonomists for standard genome sequencing and annotation.</title>
        <authorList>
            <consortium name="The Broad Institute Genomics Platform"/>
            <consortium name="The Broad Institute Genome Sequencing Center for Infectious Disease"/>
            <person name="Wu L."/>
            <person name="Ma J."/>
        </authorList>
    </citation>
    <scope>NUCLEOTIDE SEQUENCE [LARGE SCALE GENOMIC DNA]</scope>
    <source>
        <strain evidence="3">JCM 18298</strain>
    </source>
</reference>
<dbReference type="InterPro" id="IPR058852">
    <property type="entry name" value="HTH_77"/>
</dbReference>
<evidence type="ECO:0000313" key="3">
    <source>
        <dbReference type="Proteomes" id="UP001500603"/>
    </source>
</evidence>
<keyword evidence="3" id="KW-1185">Reference proteome</keyword>
<dbReference type="PANTHER" id="PTHR47691:SF3">
    <property type="entry name" value="HTH-TYPE TRANSCRIPTIONAL REGULATOR RV0890C-RELATED"/>
    <property type="match status" value="1"/>
</dbReference>
<dbReference type="InterPro" id="IPR000792">
    <property type="entry name" value="Tscrpt_reg_LuxR_C"/>
</dbReference>
<dbReference type="Gene3D" id="3.40.50.300">
    <property type="entry name" value="P-loop containing nucleotide triphosphate hydrolases"/>
    <property type="match status" value="1"/>
</dbReference>
<dbReference type="EMBL" id="BAABJM010000004">
    <property type="protein sequence ID" value="GAA5060768.1"/>
    <property type="molecule type" value="Genomic_DNA"/>
</dbReference>
<dbReference type="InterPro" id="IPR011990">
    <property type="entry name" value="TPR-like_helical_dom_sf"/>
</dbReference>
<dbReference type="Gene3D" id="1.10.10.10">
    <property type="entry name" value="Winged helix-like DNA-binding domain superfamily/Winged helix DNA-binding domain"/>
    <property type="match status" value="1"/>
</dbReference>
<name>A0ABP9KQD3_9NOCA</name>
<dbReference type="PROSITE" id="PS00622">
    <property type="entry name" value="HTH_LUXR_1"/>
    <property type="match status" value="1"/>
</dbReference>
<dbReference type="RefSeq" id="WP_345497333.1">
    <property type="nucleotide sequence ID" value="NZ_BAABJM010000004.1"/>
</dbReference>
<dbReference type="Gene3D" id="1.25.40.10">
    <property type="entry name" value="Tetratricopeptide repeat domain"/>
    <property type="match status" value="1"/>
</dbReference>
<protein>
    <submittedName>
        <fullName evidence="2">LuxR family transcriptional regulator</fullName>
    </submittedName>
</protein>
<dbReference type="InterPro" id="IPR002182">
    <property type="entry name" value="NB-ARC"/>
</dbReference>
<dbReference type="InterPro" id="IPR036388">
    <property type="entry name" value="WH-like_DNA-bd_sf"/>
</dbReference>
<dbReference type="SMART" id="SM00421">
    <property type="entry name" value="HTH_LUXR"/>
    <property type="match status" value="1"/>
</dbReference>
<dbReference type="Pfam" id="PF00196">
    <property type="entry name" value="GerE"/>
    <property type="match status" value="1"/>
</dbReference>
<evidence type="ECO:0000313" key="2">
    <source>
        <dbReference type="EMBL" id="GAA5060768.1"/>
    </source>
</evidence>
<organism evidence="2 3">
    <name type="scientific">Nocardia callitridis</name>
    <dbReference type="NCBI Taxonomy" id="648753"/>
    <lineage>
        <taxon>Bacteria</taxon>
        <taxon>Bacillati</taxon>
        <taxon>Actinomycetota</taxon>
        <taxon>Actinomycetes</taxon>
        <taxon>Mycobacteriales</taxon>
        <taxon>Nocardiaceae</taxon>
        <taxon>Nocardia</taxon>
    </lineage>
</organism>
<dbReference type="PROSITE" id="PS50043">
    <property type="entry name" value="HTH_LUXR_2"/>
    <property type="match status" value="1"/>
</dbReference>
<dbReference type="PRINTS" id="PR00364">
    <property type="entry name" value="DISEASERSIST"/>
</dbReference>
<gene>
    <name evidence="2" type="ORF">GCM10023318_42620</name>
</gene>
<dbReference type="Pfam" id="PF25872">
    <property type="entry name" value="HTH_77"/>
    <property type="match status" value="1"/>
</dbReference>
<dbReference type="SUPFAM" id="SSF46894">
    <property type="entry name" value="C-terminal effector domain of the bipartite response regulators"/>
    <property type="match status" value="1"/>
</dbReference>
<evidence type="ECO:0000259" key="1">
    <source>
        <dbReference type="PROSITE" id="PS50043"/>
    </source>
</evidence>
<dbReference type="SUPFAM" id="SSF52540">
    <property type="entry name" value="P-loop containing nucleoside triphosphate hydrolases"/>
    <property type="match status" value="1"/>
</dbReference>
<dbReference type="SUPFAM" id="SSF48452">
    <property type="entry name" value="TPR-like"/>
    <property type="match status" value="1"/>
</dbReference>
<feature type="domain" description="HTH luxR-type" evidence="1">
    <location>
        <begin position="810"/>
        <end position="873"/>
    </location>
</feature>
<dbReference type="PANTHER" id="PTHR47691">
    <property type="entry name" value="REGULATOR-RELATED"/>
    <property type="match status" value="1"/>
</dbReference>
<dbReference type="InterPro" id="IPR016032">
    <property type="entry name" value="Sig_transdc_resp-reg_C-effctor"/>
</dbReference>
<accession>A0ABP9KQD3</accession>
<dbReference type="InterPro" id="IPR027417">
    <property type="entry name" value="P-loop_NTPase"/>
</dbReference>
<comment type="caution">
    <text evidence="2">The sequence shown here is derived from an EMBL/GenBank/DDBJ whole genome shotgun (WGS) entry which is preliminary data.</text>
</comment>
<dbReference type="Proteomes" id="UP001500603">
    <property type="component" value="Unassembled WGS sequence"/>
</dbReference>
<dbReference type="PRINTS" id="PR00038">
    <property type="entry name" value="HTHLUXR"/>
</dbReference>
<dbReference type="Pfam" id="PF00931">
    <property type="entry name" value="NB-ARC"/>
    <property type="match status" value="1"/>
</dbReference>